<protein>
    <recommendedName>
        <fullName evidence="3">THAP-type domain-containing protein</fullName>
    </recommendedName>
</protein>
<comment type="caution">
    <text evidence="1">The sequence shown here is derived from an EMBL/GenBank/DDBJ whole genome shotgun (WGS) entry which is preliminary data.</text>
</comment>
<evidence type="ECO:0008006" key="3">
    <source>
        <dbReference type="Google" id="ProtNLM"/>
    </source>
</evidence>
<dbReference type="Proteomes" id="UP001286313">
    <property type="component" value="Unassembled WGS sequence"/>
</dbReference>
<organism evidence="1 2">
    <name type="scientific">Petrolisthes cinctipes</name>
    <name type="common">Flat porcelain crab</name>
    <dbReference type="NCBI Taxonomy" id="88211"/>
    <lineage>
        <taxon>Eukaryota</taxon>
        <taxon>Metazoa</taxon>
        <taxon>Ecdysozoa</taxon>
        <taxon>Arthropoda</taxon>
        <taxon>Crustacea</taxon>
        <taxon>Multicrustacea</taxon>
        <taxon>Malacostraca</taxon>
        <taxon>Eumalacostraca</taxon>
        <taxon>Eucarida</taxon>
        <taxon>Decapoda</taxon>
        <taxon>Pleocyemata</taxon>
        <taxon>Anomura</taxon>
        <taxon>Galatheoidea</taxon>
        <taxon>Porcellanidae</taxon>
        <taxon>Petrolisthes</taxon>
    </lineage>
</organism>
<evidence type="ECO:0000313" key="1">
    <source>
        <dbReference type="EMBL" id="KAK3855597.1"/>
    </source>
</evidence>
<evidence type="ECO:0000313" key="2">
    <source>
        <dbReference type="Proteomes" id="UP001286313"/>
    </source>
</evidence>
<dbReference type="EMBL" id="JAWQEG010006159">
    <property type="protein sequence ID" value="KAK3855597.1"/>
    <property type="molecule type" value="Genomic_DNA"/>
</dbReference>
<reference evidence="1" key="1">
    <citation type="submission" date="2023-10" db="EMBL/GenBank/DDBJ databases">
        <title>Genome assemblies of two species of porcelain crab, Petrolisthes cinctipes and Petrolisthes manimaculis (Anomura: Porcellanidae).</title>
        <authorList>
            <person name="Angst P."/>
        </authorList>
    </citation>
    <scope>NUCLEOTIDE SEQUENCE</scope>
    <source>
        <strain evidence="1">PB745_01</strain>
        <tissue evidence="1">Gill</tissue>
    </source>
</reference>
<gene>
    <name evidence="1" type="ORF">Pcinc_038012</name>
</gene>
<dbReference type="AlphaFoldDB" id="A0AAE1EKG2"/>
<name>A0AAE1EKG2_PETCI</name>
<sequence length="82" mass="9455">MAKLWIVALRRQDWSLSRFSVVCRMHFSQEDNIDNGLLQSAKVQQQAYGFNMKPHHFGISNTTLGSTCSSIYRLRNKRHGSV</sequence>
<accession>A0AAE1EKG2</accession>
<proteinExistence type="predicted"/>
<keyword evidence="2" id="KW-1185">Reference proteome</keyword>